<dbReference type="PANTHER" id="PTHR33713:SF6">
    <property type="entry name" value="ANTITOXIN YEFM"/>
    <property type="match status" value="1"/>
</dbReference>
<comment type="function">
    <text evidence="2">Antitoxin component of a type II toxin-antitoxin (TA) system.</text>
</comment>
<evidence type="ECO:0000313" key="3">
    <source>
        <dbReference type="EMBL" id="HIU25078.1"/>
    </source>
</evidence>
<dbReference type="Gene3D" id="3.40.1620.10">
    <property type="entry name" value="YefM-like domain"/>
    <property type="match status" value="1"/>
</dbReference>
<comment type="caution">
    <text evidence="3">The sequence shown here is derived from an EMBL/GenBank/DDBJ whole genome shotgun (WGS) entry which is preliminary data.</text>
</comment>
<dbReference type="Proteomes" id="UP000824090">
    <property type="component" value="Unassembled WGS sequence"/>
</dbReference>
<sequence length="84" mass="9179">MGSISATKAREHIYGLIEQVNDESEPILITNNKGHNAVLISEGDWKAIQETLYLNSIPGMTKSILKAAGEPAESCGEYDGDEEW</sequence>
<reference evidence="3" key="2">
    <citation type="journal article" date="2021" name="PeerJ">
        <title>Extensive microbial diversity within the chicken gut microbiome revealed by metagenomics and culture.</title>
        <authorList>
            <person name="Gilroy R."/>
            <person name="Ravi A."/>
            <person name="Getino M."/>
            <person name="Pursley I."/>
            <person name="Horton D.L."/>
            <person name="Alikhan N.F."/>
            <person name="Baker D."/>
            <person name="Gharbi K."/>
            <person name="Hall N."/>
            <person name="Watson M."/>
            <person name="Adriaenssens E.M."/>
            <person name="Foster-Nyarko E."/>
            <person name="Jarju S."/>
            <person name="Secka A."/>
            <person name="Antonio M."/>
            <person name="Oren A."/>
            <person name="Chaudhuri R.R."/>
            <person name="La Ragione R."/>
            <person name="Hildebrand F."/>
            <person name="Pallen M.J."/>
        </authorList>
    </citation>
    <scope>NUCLEOTIDE SEQUENCE</scope>
    <source>
        <strain evidence="3">ChiHcec3-6078</strain>
    </source>
</reference>
<dbReference type="PANTHER" id="PTHR33713">
    <property type="entry name" value="ANTITOXIN YAFN-RELATED"/>
    <property type="match status" value="1"/>
</dbReference>
<dbReference type="Pfam" id="PF02604">
    <property type="entry name" value="PhdYeFM_antitox"/>
    <property type="match status" value="1"/>
</dbReference>
<evidence type="ECO:0000256" key="2">
    <source>
        <dbReference type="RuleBase" id="RU362080"/>
    </source>
</evidence>
<dbReference type="SUPFAM" id="SSF143120">
    <property type="entry name" value="YefM-like"/>
    <property type="match status" value="1"/>
</dbReference>
<evidence type="ECO:0000313" key="4">
    <source>
        <dbReference type="Proteomes" id="UP000824090"/>
    </source>
</evidence>
<comment type="similarity">
    <text evidence="1 2">Belongs to the phD/YefM antitoxin family.</text>
</comment>
<dbReference type="InterPro" id="IPR051405">
    <property type="entry name" value="phD/YefM_antitoxin"/>
</dbReference>
<dbReference type="InterPro" id="IPR036165">
    <property type="entry name" value="YefM-like_sf"/>
</dbReference>
<dbReference type="EMBL" id="DVMP01000023">
    <property type="protein sequence ID" value="HIU25078.1"/>
    <property type="molecule type" value="Genomic_DNA"/>
</dbReference>
<organism evidence="3 4">
    <name type="scientific">Candidatus Allocopromorpha excrementigallinarum</name>
    <dbReference type="NCBI Taxonomy" id="2840742"/>
    <lineage>
        <taxon>Bacteria</taxon>
        <taxon>Bacillati</taxon>
        <taxon>Bacillota</taxon>
        <taxon>Clostridia</taxon>
        <taxon>Eubacteriales</taxon>
        <taxon>Eubacteriaceae</taxon>
        <taxon>Eubacteriaceae incertae sedis</taxon>
        <taxon>Candidatus Allocopromorpha</taxon>
    </lineage>
</organism>
<evidence type="ECO:0000256" key="1">
    <source>
        <dbReference type="ARBA" id="ARBA00009981"/>
    </source>
</evidence>
<name>A0A9D1HYS5_9FIRM</name>
<reference evidence="3" key="1">
    <citation type="submission" date="2020-10" db="EMBL/GenBank/DDBJ databases">
        <authorList>
            <person name="Gilroy R."/>
        </authorList>
    </citation>
    <scope>NUCLEOTIDE SEQUENCE</scope>
    <source>
        <strain evidence="3">ChiHcec3-6078</strain>
    </source>
</reference>
<dbReference type="AlphaFoldDB" id="A0A9D1HYS5"/>
<dbReference type="InterPro" id="IPR006442">
    <property type="entry name" value="Antitoxin_Phd/YefM"/>
</dbReference>
<proteinExistence type="inferred from homology"/>
<protein>
    <recommendedName>
        <fullName evidence="2">Antitoxin</fullName>
    </recommendedName>
</protein>
<dbReference type="NCBIfam" id="TIGR01552">
    <property type="entry name" value="phd_fam"/>
    <property type="match status" value="1"/>
</dbReference>
<gene>
    <name evidence="3" type="ORF">IAC50_01085</name>
</gene>
<accession>A0A9D1HYS5</accession>